<dbReference type="STRING" id="112413.SAMN05421854_108308"/>
<proteinExistence type="predicted"/>
<dbReference type="OrthoDB" id="5056882at2"/>
<dbReference type="AlphaFoldDB" id="A0A1I5VDP9"/>
<sequence>MKTAGQQQSRLRSAVLAQAWRRIPGVEVLSAGDGGPLTRTVKKIIDPLVLRTAARPRLGRPLLAPEAAAEVTELLLADAARLGATAAWFTHLKRQRRALRITAGNVQDVCFPLAYELATSFGRPDASAPEQAAAALREWHGEDSAAAVDQLSAYLADPRATADLTAELRRRWHTTPDNPVAPDFVPLLDAVANGFADEDWQALAGSPAGHAFGLALRRPGGAAALARAVHEVSGLPAPDLGLQRGDRTAVPPLNQRDEAGGELLERSIERRVRASLRRLSAAEPASIADLVDDELSRTAAGFGLETPVLATCFVLGVVLSPALRPLDGSAPGGIPAFAQRLNAQVAREGYVLYARRALAGSTPLTARADADILRELREFAKRFLARLWVRLHGFDVSGQTPAAAADIRDLLTGVVRSTSLDLRTKVRRALVAGLPRLEAVS</sequence>
<protein>
    <submittedName>
        <fullName evidence="1">Uncharacterized protein</fullName>
    </submittedName>
</protein>
<dbReference type="EMBL" id="FOWC01000008">
    <property type="protein sequence ID" value="SFQ05532.1"/>
    <property type="molecule type" value="Genomic_DNA"/>
</dbReference>
<evidence type="ECO:0000313" key="1">
    <source>
        <dbReference type="EMBL" id="SFQ05532.1"/>
    </source>
</evidence>
<reference evidence="1 2" key="1">
    <citation type="submission" date="2016-10" db="EMBL/GenBank/DDBJ databases">
        <authorList>
            <person name="de Groot N.N."/>
        </authorList>
    </citation>
    <scope>NUCLEOTIDE SEQUENCE [LARGE SCALE GENOMIC DNA]</scope>
    <source>
        <strain evidence="1 2">DSM 44637</strain>
    </source>
</reference>
<gene>
    <name evidence="1" type="ORF">SAMN05421854_108308</name>
</gene>
<dbReference type="RefSeq" id="WP_093575274.1">
    <property type="nucleotide sequence ID" value="NZ_FOWC01000008.1"/>
</dbReference>
<organism evidence="1 2">
    <name type="scientific">Amycolatopsis rubida</name>
    <dbReference type="NCBI Taxonomy" id="112413"/>
    <lineage>
        <taxon>Bacteria</taxon>
        <taxon>Bacillati</taxon>
        <taxon>Actinomycetota</taxon>
        <taxon>Actinomycetes</taxon>
        <taxon>Pseudonocardiales</taxon>
        <taxon>Pseudonocardiaceae</taxon>
        <taxon>Amycolatopsis</taxon>
    </lineage>
</organism>
<dbReference type="Proteomes" id="UP000199137">
    <property type="component" value="Unassembled WGS sequence"/>
</dbReference>
<evidence type="ECO:0000313" key="2">
    <source>
        <dbReference type="Proteomes" id="UP000199137"/>
    </source>
</evidence>
<name>A0A1I5VDP9_9PSEU</name>
<accession>A0A1I5VDP9</accession>